<evidence type="ECO:0000313" key="3">
    <source>
        <dbReference type="Proteomes" id="UP001224890"/>
    </source>
</evidence>
<organism evidence="2 3">
    <name type="scientific">Colletotrichum godetiae</name>
    <dbReference type="NCBI Taxonomy" id="1209918"/>
    <lineage>
        <taxon>Eukaryota</taxon>
        <taxon>Fungi</taxon>
        <taxon>Dikarya</taxon>
        <taxon>Ascomycota</taxon>
        <taxon>Pezizomycotina</taxon>
        <taxon>Sordariomycetes</taxon>
        <taxon>Hypocreomycetidae</taxon>
        <taxon>Glomerellales</taxon>
        <taxon>Glomerellaceae</taxon>
        <taxon>Colletotrichum</taxon>
        <taxon>Colletotrichum acutatum species complex</taxon>
    </lineage>
</organism>
<dbReference type="AlphaFoldDB" id="A0AAJ0ACR6"/>
<dbReference type="Proteomes" id="UP001224890">
    <property type="component" value="Unassembled WGS sequence"/>
</dbReference>
<sequence>MSPSEYPYWPLFLFAVTAHFPAVTPLPVSPTTPLSVDDRVGSDSLGEGCATVIGDHLPPHLAVTNFGWLFVREHEYHLHACAPLSLMPLSVWDSDSDSDLEPLSLSTTSSHLSLRICILIAQGSSETSLIACEI</sequence>
<evidence type="ECO:0008006" key="4">
    <source>
        <dbReference type="Google" id="ProtNLM"/>
    </source>
</evidence>
<keyword evidence="1" id="KW-0732">Signal</keyword>
<feature type="chain" id="PRO_5042564290" description="Secreted protein" evidence="1">
    <location>
        <begin position="26"/>
        <end position="134"/>
    </location>
</feature>
<dbReference type="GeneID" id="85451589"/>
<reference evidence="2" key="1">
    <citation type="submission" date="2021-06" db="EMBL/GenBank/DDBJ databases">
        <title>Comparative genomics, transcriptomics and evolutionary studies reveal genomic signatures of adaptation to plant cell wall in hemibiotrophic fungi.</title>
        <authorList>
            <consortium name="DOE Joint Genome Institute"/>
            <person name="Baroncelli R."/>
            <person name="Diaz J.F."/>
            <person name="Benocci T."/>
            <person name="Peng M."/>
            <person name="Battaglia E."/>
            <person name="Haridas S."/>
            <person name="Andreopoulos W."/>
            <person name="Labutti K."/>
            <person name="Pangilinan J."/>
            <person name="Floch G.L."/>
            <person name="Makela M.R."/>
            <person name="Henrissat B."/>
            <person name="Grigoriev I.V."/>
            <person name="Crouch J.A."/>
            <person name="De Vries R.P."/>
            <person name="Sukno S.A."/>
            <person name="Thon M.R."/>
        </authorList>
    </citation>
    <scope>NUCLEOTIDE SEQUENCE</scope>
    <source>
        <strain evidence="2">CBS 193.32</strain>
    </source>
</reference>
<keyword evidence="3" id="KW-1185">Reference proteome</keyword>
<accession>A0AAJ0ACR6</accession>
<evidence type="ECO:0000256" key="1">
    <source>
        <dbReference type="SAM" id="SignalP"/>
    </source>
</evidence>
<name>A0AAJ0ACR6_9PEZI</name>
<comment type="caution">
    <text evidence="2">The sequence shown here is derived from an EMBL/GenBank/DDBJ whole genome shotgun (WGS) entry which is preliminary data.</text>
</comment>
<gene>
    <name evidence="2" type="ORF">BDP55DRAFT_364078</name>
</gene>
<proteinExistence type="predicted"/>
<dbReference type="RefSeq" id="XP_060423995.1">
    <property type="nucleotide sequence ID" value="XM_060567063.1"/>
</dbReference>
<evidence type="ECO:0000313" key="2">
    <source>
        <dbReference type="EMBL" id="KAK1659231.1"/>
    </source>
</evidence>
<protein>
    <recommendedName>
        <fullName evidence="4">Secreted protein</fullName>
    </recommendedName>
</protein>
<dbReference type="EMBL" id="JAHMHR010000063">
    <property type="protein sequence ID" value="KAK1659231.1"/>
    <property type="molecule type" value="Genomic_DNA"/>
</dbReference>
<feature type="signal peptide" evidence="1">
    <location>
        <begin position="1"/>
        <end position="25"/>
    </location>
</feature>